<evidence type="ECO:0000313" key="2">
    <source>
        <dbReference type="Proteomes" id="UP000319004"/>
    </source>
</evidence>
<dbReference type="SUPFAM" id="SSF52309">
    <property type="entry name" value="N-(deoxy)ribosyltransferase-like"/>
    <property type="match status" value="1"/>
</dbReference>
<dbReference type="AlphaFoldDB" id="A0A518HXZ9"/>
<organism evidence="1 2">
    <name type="scientific">Stieleria neptunia</name>
    <dbReference type="NCBI Taxonomy" id="2527979"/>
    <lineage>
        <taxon>Bacteria</taxon>
        <taxon>Pseudomonadati</taxon>
        <taxon>Planctomycetota</taxon>
        <taxon>Planctomycetia</taxon>
        <taxon>Pirellulales</taxon>
        <taxon>Pirellulaceae</taxon>
        <taxon>Stieleria</taxon>
    </lineage>
</organism>
<keyword evidence="2" id="KW-1185">Reference proteome</keyword>
<sequence>MSYTNSNYRGRIPFELYVRMENEFPRVAIWEKDYAWLNRIIKKPSFKEKFPNFVMKPSCASPEVMQAVHRRWMALAGARRGGANRPGPRLVTVNARGVGGGVKNTIAKRYEDELLAGDKKERLAQQAYDLLMADFDGSTPVDGGIFWNGINELALAKLVSEWNVKYGREVFGQLEATTPARYVNKQFVWEEGAFERYFREASDQLGASARGHITAVVRHGMRDDSIFTTTELPRMFRKMKANLNAGQTPEVTNITIVVIEPKTTHETVRAYTNNQIWRVPIIKKKRHFRFIGGRDSCAVKGFLPNQRMLEQFWKEQTKTQPAKHSTAALHIMKDVTTLTQWN</sequence>
<evidence type="ECO:0000313" key="1">
    <source>
        <dbReference type="EMBL" id="QDV45743.1"/>
    </source>
</evidence>
<reference evidence="1 2" key="1">
    <citation type="submission" date="2019-03" db="EMBL/GenBank/DDBJ databases">
        <title>Deep-cultivation of Planctomycetes and their phenomic and genomic characterization uncovers novel biology.</title>
        <authorList>
            <person name="Wiegand S."/>
            <person name="Jogler M."/>
            <person name="Boedeker C."/>
            <person name="Pinto D."/>
            <person name="Vollmers J."/>
            <person name="Rivas-Marin E."/>
            <person name="Kohn T."/>
            <person name="Peeters S.H."/>
            <person name="Heuer A."/>
            <person name="Rast P."/>
            <person name="Oberbeckmann S."/>
            <person name="Bunk B."/>
            <person name="Jeske O."/>
            <person name="Meyerdierks A."/>
            <person name="Storesund J.E."/>
            <person name="Kallscheuer N."/>
            <person name="Luecker S."/>
            <person name="Lage O.M."/>
            <person name="Pohl T."/>
            <person name="Merkel B.J."/>
            <person name="Hornburger P."/>
            <person name="Mueller R.-W."/>
            <person name="Bruemmer F."/>
            <person name="Labrenz M."/>
            <person name="Spormann A.M."/>
            <person name="Op den Camp H."/>
            <person name="Overmann J."/>
            <person name="Amann R."/>
            <person name="Jetten M.S.M."/>
            <person name="Mascher T."/>
            <person name="Medema M.H."/>
            <person name="Devos D.P."/>
            <person name="Kaster A.-K."/>
            <person name="Ovreas L."/>
            <person name="Rohde M."/>
            <person name="Galperin M.Y."/>
            <person name="Jogler C."/>
        </authorList>
    </citation>
    <scope>NUCLEOTIDE SEQUENCE [LARGE SCALE GENOMIC DNA]</scope>
    <source>
        <strain evidence="1 2">Enr13</strain>
    </source>
</reference>
<dbReference type="RefSeq" id="WP_145389998.1">
    <property type="nucleotide sequence ID" value="NZ_CP037423.1"/>
</dbReference>
<dbReference type="OrthoDB" id="9553427at2"/>
<proteinExistence type="predicted"/>
<accession>A0A518HXZ9</accession>
<protein>
    <submittedName>
        <fullName evidence="1">Uncharacterized protein</fullName>
    </submittedName>
</protein>
<dbReference type="Proteomes" id="UP000319004">
    <property type="component" value="Chromosome"/>
</dbReference>
<dbReference type="EMBL" id="CP037423">
    <property type="protein sequence ID" value="QDV45743.1"/>
    <property type="molecule type" value="Genomic_DNA"/>
</dbReference>
<name>A0A518HXZ9_9BACT</name>
<dbReference type="KEGG" id="snep:Enr13x_56220"/>
<gene>
    <name evidence="1" type="ORF">Enr13x_56220</name>
</gene>